<evidence type="ECO:0000256" key="5">
    <source>
        <dbReference type="SAM" id="SignalP"/>
    </source>
</evidence>
<sequence>MSTKQPLCMFIFTIITLLLPLVARAAVPAWSPPLSTRGRYIVDATGSRFKLKSGNWHGASGTWLGIGDSNSDAMSHYGENSYNIPLGLRYVPINEILDSFEALGVNSIRLPFSNQMIHETATVLDYQVQANQQLKGMTPLQVYDAVIKALTDRGFAVILNNHTNKSKWCCGVSDGNERWNESQTAQQWGDDWVFMARRYKDNPRVVGADLYNEVRRDVMVDPNWGWGNDVDWYAAAQYAGDRILTEANNNLLIIIEGINWIGLPVDGLPHGRPTLSGAYYLSHTLVQSNKLVYSAHFYGYTGPNHSGAIGVGETHDPRYRDLSAADLANTIYSSAAYVALQDQMHFTAPVWISEFGVEGRGIVSTAEVNFFDNFLAFLKQYDLDFAIWPLVGYLENGQGNGWALMNWDRNDPNHKRDGLYDGNDWRRDRWNDLVNSSSLTGPVANSTQWKMLNVNQQDYIKSATLLSRGDWDSGARKASCPDDMRLIGLSRSQNRGLCTDATYGSSLWGPSKDSVVVTNEQYVSSDWAARYTKLQCPPNHYVIGYSLKNGGMSSLVCASSQRAGGLGTTGRTMWFDRQDSRGDGPVGGEWAMGDLKGQCSGNEYIAGVAFTTYKNPGQPAALYCQS</sequence>
<feature type="signal peptide" evidence="5">
    <location>
        <begin position="1"/>
        <end position="25"/>
    </location>
</feature>
<dbReference type="SUPFAM" id="SSF51445">
    <property type="entry name" value="(Trans)glycosidases"/>
    <property type="match status" value="1"/>
</dbReference>
<keyword evidence="3 4" id="KW-0326">Glycosidase</keyword>
<evidence type="ECO:0000256" key="1">
    <source>
        <dbReference type="ARBA" id="ARBA00005641"/>
    </source>
</evidence>
<dbReference type="PANTHER" id="PTHR31263:SF0">
    <property type="entry name" value="CELLULASE FAMILY PROTEIN (AFU_ORTHOLOGUE AFUA_5G14560)"/>
    <property type="match status" value="1"/>
</dbReference>
<keyword evidence="8" id="KW-1185">Reference proteome</keyword>
<evidence type="ECO:0000313" key="7">
    <source>
        <dbReference type="EMBL" id="KIM23248.1"/>
    </source>
</evidence>
<evidence type="ECO:0000256" key="4">
    <source>
        <dbReference type="RuleBase" id="RU361153"/>
    </source>
</evidence>
<dbReference type="Gene3D" id="3.20.20.80">
    <property type="entry name" value="Glycosidases"/>
    <property type="match status" value="1"/>
</dbReference>
<organism evidence="7 8">
    <name type="scientific">Serendipita vermifera MAFF 305830</name>
    <dbReference type="NCBI Taxonomy" id="933852"/>
    <lineage>
        <taxon>Eukaryota</taxon>
        <taxon>Fungi</taxon>
        <taxon>Dikarya</taxon>
        <taxon>Basidiomycota</taxon>
        <taxon>Agaricomycotina</taxon>
        <taxon>Agaricomycetes</taxon>
        <taxon>Sebacinales</taxon>
        <taxon>Serendipitaceae</taxon>
        <taxon>Serendipita</taxon>
    </lineage>
</organism>
<name>A0A0C2W9Z3_SERVB</name>
<dbReference type="OrthoDB" id="442731at2759"/>
<feature type="domain" description="Glycoside hydrolase family 5" evidence="6">
    <location>
        <begin position="87"/>
        <end position="389"/>
    </location>
</feature>
<dbReference type="EMBL" id="KN824340">
    <property type="protein sequence ID" value="KIM23248.1"/>
    <property type="molecule type" value="Genomic_DNA"/>
</dbReference>
<evidence type="ECO:0000313" key="8">
    <source>
        <dbReference type="Proteomes" id="UP000054097"/>
    </source>
</evidence>
<evidence type="ECO:0000256" key="2">
    <source>
        <dbReference type="ARBA" id="ARBA00022801"/>
    </source>
</evidence>
<dbReference type="HOGENOM" id="CLU_030021_0_0_1"/>
<dbReference type="PANTHER" id="PTHR31263">
    <property type="entry name" value="CELLULASE FAMILY PROTEIN (AFU_ORTHOLOGUE AFUA_5G14560)"/>
    <property type="match status" value="1"/>
</dbReference>
<gene>
    <name evidence="7" type="ORF">M408DRAFT_265109</name>
</gene>
<comment type="similarity">
    <text evidence="1 4">Belongs to the glycosyl hydrolase 5 (cellulase A) family.</text>
</comment>
<protein>
    <submittedName>
        <fullName evidence="7">Glycoside hydrolase family 5 protein</fullName>
    </submittedName>
</protein>
<dbReference type="PROSITE" id="PS00659">
    <property type="entry name" value="GLYCOSYL_HYDROL_F5"/>
    <property type="match status" value="1"/>
</dbReference>
<feature type="chain" id="PRO_5002158038" evidence="5">
    <location>
        <begin position="26"/>
        <end position="626"/>
    </location>
</feature>
<dbReference type="GO" id="GO:0004553">
    <property type="term" value="F:hydrolase activity, hydrolyzing O-glycosyl compounds"/>
    <property type="evidence" value="ECO:0007669"/>
    <property type="project" value="InterPro"/>
</dbReference>
<evidence type="ECO:0000259" key="6">
    <source>
        <dbReference type="Pfam" id="PF00150"/>
    </source>
</evidence>
<dbReference type="Pfam" id="PF00150">
    <property type="entry name" value="Cellulase"/>
    <property type="match status" value="1"/>
</dbReference>
<dbReference type="InterPro" id="IPR018087">
    <property type="entry name" value="Glyco_hydro_5_CS"/>
</dbReference>
<keyword evidence="5" id="KW-0732">Signal</keyword>
<dbReference type="InterPro" id="IPR001547">
    <property type="entry name" value="Glyco_hydro_5"/>
</dbReference>
<dbReference type="AlphaFoldDB" id="A0A0C2W9Z3"/>
<dbReference type="GO" id="GO:0000272">
    <property type="term" value="P:polysaccharide catabolic process"/>
    <property type="evidence" value="ECO:0007669"/>
    <property type="project" value="InterPro"/>
</dbReference>
<keyword evidence="2 4" id="KW-0378">Hydrolase</keyword>
<dbReference type="InterPro" id="IPR017853">
    <property type="entry name" value="GH"/>
</dbReference>
<dbReference type="Proteomes" id="UP000054097">
    <property type="component" value="Unassembled WGS sequence"/>
</dbReference>
<evidence type="ECO:0000256" key="3">
    <source>
        <dbReference type="ARBA" id="ARBA00023295"/>
    </source>
</evidence>
<reference evidence="7 8" key="1">
    <citation type="submission" date="2014-04" db="EMBL/GenBank/DDBJ databases">
        <authorList>
            <consortium name="DOE Joint Genome Institute"/>
            <person name="Kuo A."/>
            <person name="Zuccaro A."/>
            <person name="Kohler A."/>
            <person name="Nagy L.G."/>
            <person name="Floudas D."/>
            <person name="Copeland A."/>
            <person name="Barry K.W."/>
            <person name="Cichocki N."/>
            <person name="Veneault-Fourrey C."/>
            <person name="LaButti K."/>
            <person name="Lindquist E.A."/>
            <person name="Lipzen A."/>
            <person name="Lundell T."/>
            <person name="Morin E."/>
            <person name="Murat C."/>
            <person name="Sun H."/>
            <person name="Tunlid A."/>
            <person name="Henrissat B."/>
            <person name="Grigoriev I.V."/>
            <person name="Hibbett D.S."/>
            <person name="Martin F."/>
            <person name="Nordberg H.P."/>
            <person name="Cantor M.N."/>
            <person name="Hua S.X."/>
        </authorList>
    </citation>
    <scope>NUCLEOTIDE SEQUENCE [LARGE SCALE GENOMIC DNA]</scope>
    <source>
        <strain evidence="7 8">MAFF 305830</strain>
    </source>
</reference>
<accession>A0A0C2W9Z3</accession>
<proteinExistence type="inferred from homology"/>
<dbReference type="STRING" id="933852.A0A0C2W9Z3"/>
<reference evidence="8" key="2">
    <citation type="submission" date="2015-01" db="EMBL/GenBank/DDBJ databases">
        <title>Evolutionary Origins and Diversification of the Mycorrhizal Mutualists.</title>
        <authorList>
            <consortium name="DOE Joint Genome Institute"/>
            <consortium name="Mycorrhizal Genomics Consortium"/>
            <person name="Kohler A."/>
            <person name="Kuo A."/>
            <person name="Nagy L.G."/>
            <person name="Floudas D."/>
            <person name="Copeland A."/>
            <person name="Barry K.W."/>
            <person name="Cichocki N."/>
            <person name="Veneault-Fourrey C."/>
            <person name="LaButti K."/>
            <person name="Lindquist E.A."/>
            <person name="Lipzen A."/>
            <person name="Lundell T."/>
            <person name="Morin E."/>
            <person name="Murat C."/>
            <person name="Riley R."/>
            <person name="Ohm R."/>
            <person name="Sun H."/>
            <person name="Tunlid A."/>
            <person name="Henrissat B."/>
            <person name="Grigoriev I.V."/>
            <person name="Hibbett D.S."/>
            <person name="Martin F."/>
        </authorList>
    </citation>
    <scope>NUCLEOTIDE SEQUENCE [LARGE SCALE GENOMIC DNA]</scope>
    <source>
        <strain evidence="8">MAFF 305830</strain>
    </source>
</reference>